<keyword evidence="2" id="KW-1185">Reference proteome</keyword>
<gene>
    <name evidence="1" type="ORF">WICPIJ_009155</name>
</gene>
<protein>
    <recommendedName>
        <fullName evidence="3">54S ribosomal protein L40, mitochondrial</fullName>
    </recommendedName>
</protein>
<sequence length="305" mass="34859">MSYLTKAGARFRLDIQNIPKHRLPYFKKLQDNTQPAFIRPQIDYDLHSEGTIPTDFSKLKYLVGDRVIITKGQKQGNICKVSRHVEHGGYVLDENGPTSTVVVPKEFWTEGQKSHVITFPKPVTEDQIRLVAEIEDSQTGQLKTVAVENLEFNGSYFDEDYKKVLPYRSVHGEPDLVIPYPRPEAKEDGPLSTEVGEVRERSFFVESIAKDLIPQEALLTIRNPKSKWRRGKLTRTEVKKLTPPAMPLTDVKKAYLAELQEKALKPTNVITEEMKAFLGEKIIKHEAVKLQQLNEIRQAKKNLNL</sequence>
<comment type="caution">
    <text evidence="1">The sequence shown here is derived from an EMBL/GenBank/DDBJ whole genome shotgun (WGS) entry which is preliminary data.</text>
</comment>
<dbReference type="Proteomes" id="UP000774326">
    <property type="component" value="Unassembled WGS sequence"/>
</dbReference>
<evidence type="ECO:0000313" key="2">
    <source>
        <dbReference type="Proteomes" id="UP000774326"/>
    </source>
</evidence>
<organism evidence="1 2">
    <name type="scientific">Wickerhamomyces pijperi</name>
    <name type="common">Yeast</name>
    <name type="synonym">Pichia pijperi</name>
    <dbReference type="NCBI Taxonomy" id="599730"/>
    <lineage>
        <taxon>Eukaryota</taxon>
        <taxon>Fungi</taxon>
        <taxon>Dikarya</taxon>
        <taxon>Ascomycota</taxon>
        <taxon>Saccharomycotina</taxon>
        <taxon>Saccharomycetes</taxon>
        <taxon>Phaffomycetales</taxon>
        <taxon>Wickerhamomycetaceae</taxon>
        <taxon>Wickerhamomyces</taxon>
    </lineage>
</organism>
<dbReference type="Pfam" id="PF22682">
    <property type="entry name" value="Ribosomal_uL24m-like"/>
    <property type="match status" value="1"/>
</dbReference>
<name>A0A9P8TF44_WICPI</name>
<accession>A0A9P8TF44</accession>
<reference evidence="1" key="2">
    <citation type="submission" date="2021-01" db="EMBL/GenBank/DDBJ databases">
        <authorList>
            <person name="Schikora-Tamarit M.A."/>
        </authorList>
    </citation>
    <scope>NUCLEOTIDE SEQUENCE</scope>
    <source>
        <strain evidence="1">CBS2887</strain>
    </source>
</reference>
<dbReference type="EMBL" id="JAEUBG010005301">
    <property type="protein sequence ID" value="KAH3676280.1"/>
    <property type="molecule type" value="Genomic_DNA"/>
</dbReference>
<evidence type="ECO:0000313" key="1">
    <source>
        <dbReference type="EMBL" id="KAH3676280.1"/>
    </source>
</evidence>
<reference evidence="1" key="1">
    <citation type="journal article" date="2021" name="Open Biol.">
        <title>Shared evolutionary footprints suggest mitochondrial oxidative damage underlies multiple complex I losses in fungi.</title>
        <authorList>
            <person name="Schikora-Tamarit M.A."/>
            <person name="Marcet-Houben M."/>
            <person name="Nosek J."/>
            <person name="Gabaldon T."/>
        </authorList>
    </citation>
    <scope>NUCLEOTIDE SEQUENCE</scope>
    <source>
        <strain evidence="1">CBS2887</strain>
    </source>
</reference>
<evidence type="ECO:0008006" key="3">
    <source>
        <dbReference type="Google" id="ProtNLM"/>
    </source>
</evidence>
<dbReference type="OrthoDB" id="359154at2759"/>
<dbReference type="AlphaFoldDB" id="A0A9P8TF44"/>
<dbReference type="SUPFAM" id="SSF50104">
    <property type="entry name" value="Translation proteins SH3-like domain"/>
    <property type="match status" value="1"/>
</dbReference>
<dbReference type="InterPro" id="IPR008991">
    <property type="entry name" value="Translation_prot_SH3-like_sf"/>
</dbReference>
<proteinExistence type="predicted"/>